<name>A0A3L6T183_PANMI</name>
<reference evidence="3" key="1">
    <citation type="journal article" date="2019" name="Nat. Commun.">
        <title>The genome of broomcorn millet.</title>
        <authorList>
            <person name="Zou C."/>
            <person name="Miki D."/>
            <person name="Li D."/>
            <person name="Tang Q."/>
            <person name="Xiao L."/>
            <person name="Rajput S."/>
            <person name="Deng P."/>
            <person name="Jia W."/>
            <person name="Huang R."/>
            <person name="Zhang M."/>
            <person name="Sun Y."/>
            <person name="Hu J."/>
            <person name="Fu X."/>
            <person name="Schnable P.S."/>
            <person name="Li F."/>
            <person name="Zhang H."/>
            <person name="Feng B."/>
            <person name="Zhu X."/>
            <person name="Liu R."/>
            <person name="Schnable J.C."/>
            <person name="Zhu J.-K."/>
            <person name="Zhang H."/>
        </authorList>
    </citation>
    <scope>NUCLEOTIDE SEQUENCE [LARGE SCALE GENOMIC DNA]</scope>
</reference>
<organism evidence="2 3">
    <name type="scientific">Panicum miliaceum</name>
    <name type="common">Proso millet</name>
    <name type="synonym">Broomcorn millet</name>
    <dbReference type="NCBI Taxonomy" id="4540"/>
    <lineage>
        <taxon>Eukaryota</taxon>
        <taxon>Viridiplantae</taxon>
        <taxon>Streptophyta</taxon>
        <taxon>Embryophyta</taxon>
        <taxon>Tracheophyta</taxon>
        <taxon>Spermatophyta</taxon>
        <taxon>Magnoliopsida</taxon>
        <taxon>Liliopsida</taxon>
        <taxon>Poales</taxon>
        <taxon>Poaceae</taxon>
        <taxon>PACMAD clade</taxon>
        <taxon>Panicoideae</taxon>
        <taxon>Panicodae</taxon>
        <taxon>Paniceae</taxon>
        <taxon>Panicinae</taxon>
        <taxon>Panicum</taxon>
        <taxon>Panicum sect. Panicum</taxon>
    </lineage>
</organism>
<evidence type="ECO:0000313" key="2">
    <source>
        <dbReference type="EMBL" id="RLN29726.1"/>
    </source>
</evidence>
<comment type="caution">
    <text evidence="2">The sequence shown here is derived from an EMBL/GenBank/DDBJ whole genome shotgun (WGS) entry which is preliminary data.</text>
</comment>
<keyword evidence="3" id="KW-1185">Reference proteome</keyword>
<dbReference type="Proteomes" id="UP000275267">
    <property type="component" value="Unassembled WGS sequence"/>
</dbReference>
<dbReference type="AlphaFoldDB" id="A0A3L6T183"/>
<proteinExistence type="predicted"/>
<evidence type="ECO:0000313" key="3">
    <source>
        <dbReference type="Proteomes" id="UP000275267"/>
    </source>
</evidence>
<sequence length="193" mass="20310">MPNQRERRTKRRLDSPQDPNVGGSSHADVGSGRTLRTRGQKRAPSGDIEGGSNGSSSNSSDNEVEDENYRVEHRTGKGPAEVDSEDEEGGGVGADGSDDDEGDGSEDENANDVEPPPPPMYAAPPPPSFGDIPSSSHEVASYQGMPPPPLPHRPSAADQMAANMGASLFDPTPNPSVVHQWDITTPSDNGDDQ</sequence>
<dbReference type="EMBL" id="PQIB02000003">
    <property type="protein sequence ID" value="RLN29726.1"/>
    <property type="molecule type" value="Genomic_DNA"/>
</dbReference>
<feature type="compositionally biased region" description="Polar residues" evidence="1">
    <location>
        <begin position="182"/>
        <end position="193"/>
    </location>
</feature>
<feature type="region of interest" description="Disordered" evidence="1">
    <location>
        <begin position="1"/>
        <end position="193"/>
    </location>
</feature>
<evidence type="ECO:0000256" key="1">
    <source>
        <dbReference type="SAM" id="MobiDB-lite"/>
    </source>
</evidence>
<gene>
    <name evidence="2" type="ORF">C2845_PM05G17060</name>
</gene>
<accession>A0A3L6T183</accession>
<feature type="compositionally biased region" description="Pro residues" evidence="1">
    <location>
        <begin position="114"/>
        <end position="128"/>
    </location>
</feature>
<feature type="compositionally biased region" description="Acidic residues" evidence="1">
    <location>
        <begin position="96"/>
        <end position="111"/>
    </location>
</feature>
<protein>
    <submittedName>
        <fullName evidence="2">Uncharacterized protein</fullName>
    </submittedName>
</protein>